<dbReference type="SUPFAM" id="SSF50494">
    <property type="entry name" value="Trypsin-like serine proteases"/>
    <property type="match status" value="1"/>
</dbReference>
<dbReference type="InterPro" id="IPR001314">
    <property type="entry name" value="Peptidase_S1A"/>
</dbReference>
<dbReference type="GO" id="GO:0004252">
    <property type="term" value="F:serine-type endopeptidase activity"/>
    <property type="evidence" value="ECO:0007669"/>
    <property type="project" value="InterPro"/>
</dbReference>
<organism evidence="8 9">
    <name type="scientific">Zophobas morio</name>
    <dbReference type="NCBI Taxonomy" id="2755281"/>
    <lineage>
        <taxon>Eukaryota</taxon>
        <taxon>Metazoa</taxon>
        <taxon>Ecdysozoa</taxon>
        <taxon>Arthropoda</taxon>
        <taxon>Hexapoda</taxon>
        <taxon>Insecta</taxon>
        <taxon>Pterygota</taxon>
        <taxon>Neoptera</taxon>
        <taxon>Endopterygota</taxon>
        <taxon>Coleoptera</taxon>
        <taxon>Polyphaga</taxon>
        <taxon>Cucujiformia</taxon>
        <taxon>Tenebrionidae</taxon>
        <taxon>Zophobas</taxon>
    </lineage>
</organism>
<dbReference type="AlphaFoldDB" id="A0AA38I8W5"/>
<evidence type="ECO:0000256" key="3">
    <source>
        <dbReference type="ARBA" id="ARBA00022801"/>
    </source>
</evidence>
<dbReference type="Pfam" id="PF00089">
    <property type="entry name" value="Trypsin"/>
    <property type="match status" value="1"/>
</dbReference>
<accession>A0AA38I8W5</accession>
<dbReference type="CDD" id="cd00190">
    <property type="entry name" value="Tryp_SPc"/>
    <property type="match status" value="1"/>
</dbReference>
<gene>
    <name evidence="8" type="ORF">Zmor_021181</name>
</gene>
<keyword evidence="3" id="KW-0378">Hydrolase</keyword>
<dbReference type="InterPro" id="IPR050430">
    <property type="entry name" value="Peptidase_S1"/>
</dbReference>
<dbReference type="InterPro" id="IPR001254">
    <property type="entry name" value="Trypsin_dom"/>
</dbReference>
<dbReference type="Gene3D" id="2.40.10.10">
    <property type="entry name" value="Trypsin-like serine proteases"/>
    <property type="match status" value="1"/>
</dbReference>
<dbReference type="Proteomes" id="UP001168821">
    <property type="component" value="Unassembled WGS sequence"/>
</dbReference>
<evidence type="ECO:0000256" key="1">
    <source>
        <dbReference type="ARBA" id="ARBA00007664"/>
    </source>
</evidence>
<evidence type="ECO:0000256" key="2">
    <source>
        <dbReference type="ARBA" id="ARBA00022670"/>
    </source>
</evidence>
<dbReference type="GO" id="GO:0006508">
    <property type="term" value="P:proteolysis"/>
    <property type="evidence" value="ECO:0007669"/>
    <property type="project" value="UniProtKB-KW"/>
</dbReference>
<evidence type="ECO:0000259" key="7">
    <source>
        <dbReference type="PROSITE" id="PS50240"/>
    </source>
</evidence>
<dbReference type="PROSITE" id="PS00134">
    <property type="entry name" value="TRYPSIN_HIS"/>
    <property type="match status" value="1"/>
</dbReference>
<sequence>MFHIVILFCFYVVLGHTLPLENTGPSDVRIINGENATLGQFPWQVGLYLGFDDTVWFCGGSIISENWILTAAHCLDRSEIAYVYVGTVDLLLVPEMMISTDLILHEEYNASTLANDIGVIKLSIGLGFNDIIAPITLSSEPIEDGAEVTVSGFGLTSDADDAETSQFLNYVTVTTIPNSECAEIYGDSILENMVCTSAGSDPVKGACLGDSGSPAVLNVDTDPLQVAIASFIGGTGCEEGNPSGFTRIAPYRDWIQEKTGV</sequence>
<proteinExistence type="inferred from homology"/>
<comment type="caution">
    <text evidence="8">The sequence shown here is derived from an EMBL/GenBank/DDBJ whole genome shotgun (WGS) entry which is preliminary data.</text>
</comment>
<protein>
    <recommendedName>
        <fullName evidence="7">Peptidase S1 domain-containing protein</fullName>
    </recommendedName>
</protein>
<keyword evidence="4" id="KW-0720">Serine protease</keyword>
<evidence type="ECO:0000313" key="8">
    <source>
        <dbReference type="EMBL" id="KAJ3649439.1"/>
    </source>
</evidence>
<reference evidence="8" key="1">
    <citation type="journal article" date="2023" name="G3 (Bethesda)">
        <title>Whole genome assemblies of Zophobas morio and Tenebrio molitor.</title>
        <authorList>
            <person name="Kaur S."/>
            <person name="Stinson S.A."/>
            <person name="diCenzo G.C."/>
        </authorList>
    </citation>
    <scope>NUCLEOTIDE SEQUENCE</scope>
    <source>
        <strain evidence="8">QUZm001</strain>
    </source>
</reference>
<feature type="domain" description="Peptidase S1" evidence="7">
    <location>
        <begin position="30"/>
        <end position="260"/>
    </location>
</feature>
<dbReference type="EMBL" id="JALNTZ010000006">
    <property type="protein sequence ID" value="KAJ3649439.1"/>
    <property type="molecule type" value="Genomic_DNA"/>
</dbReference>
<evidence type="ECO:0000256" key="5">
    <source>
        <dbReference type="ARBA" id="ARBA00023157"/>
    </source>
</evidence>
<feature type="chain" id="PRO_5041250709" description="Peptidase S1 domain-containing protein" evidence="6">
    <location>
        <begin position="16"/>
        <end position="261"/>
    </location>
</feature>
<evidence type="ECO:0000256" key="6">
    <source>
        <dbReference type="SAM" id="SignalP"/>
    </source>
</evidence>
<dbReference type="PROSITE" id="PS50240">
    <property type="entry name" value="TRYPSIN_DOM"/>
    <property type="match status" value="1"/>
</dbReference>
<feature type="signal peptide" evidence="6">
    <location>
        <begin position="1"/>
        <end position="15"/>
    </location>
</feature>
<dbReference type="InterPro" id="IPR018114">
    <property type="entry name" value="TRYPSIN_HIS"/>
</dbReference>
<dbReference type="PANTHER" id="PTHR24276">
    <property type="entry name" value="POLYSERASE-RELATED"/>
    <property type="match status" value="1"/>
</dbReference>
<keyword evidence="6" id="KW-0732">Signal</keyword>
<dbReference type="InterPro" id="IPR009003">
    <property type="entry name" value="Peptidase_S1_PA"/>
</dbReference>
<dbReference type="PANTHER" id="PTHR24276:SF91">
    <property type="entry name" value="AT26814P-RELATED"/>
    <property type="match status" value="1"/>
</dbReference>
<keyword evidence="5" id="KW-1015">Disulfide bond</keyword>
<dbReference type="PRINTS" id="PR00722">
    <property type="entry name" value="CHYMOTRYPSIN"/>
</dbReference>
<keyword evidence="9" id="KW-1185">Reference proteome</keyword>
<dbReference type="SMART" id="SM00020">
    <property type="entry name" value="Tryp_SPc"/>
    <property type="match status" value="1"/>
</dbReference>
<comment type="similarity">
    <text evidence="1">Belongs to the peptidase S1 family.</text>
</comment>
<keyword evidence="2" id="KW-0645">Protease</keyword>
<dbReference type="InterPro" id="IPR043504">
    <property type="entry name" value="Peptidase_S1_PA_chymotrypsin"/>
</dbReference>
<name>A0AA38I8W5_9CUCU</name>
<evidence type="ECO:0000256" key="4">
    <source>
        <dbReference type="ARBA" id="ARBA00022825"/>
    </source>
</evidence>
<evidence type="ECO:0000313" key="9">
    <source>
        <dbReference type="Proteomes" id="UP001168821"/>
    </source>
</evidence>
<dbReference type="FunFam" id="2.40.10.10:FF:000068">
    <property type="entry name" value="transmembrane protease serine 2"/>
    <property type="match status" value="1"/>
</dbReference>